<comment type="caution">
    <text evidence="1">The sequence shown here is derived from an EMBL/GenBank/DDBJ whole genome shotgun (WGS) entry which is preliminary data.</text>
</comment>
<reference evidence="1 2" key="1">
    <citation type="journal article" date="2016" name="Front. Microbiol.">
        <title>Comprehensive Phylogenetic Analysis of Bovine Non-aureus Staphylococci Species Based on Whole-Genome Sequencing.</title>
        <authorList>
            <person name="Naushad S."/>
            <person name="Barkema H.W."/>
            <person name="Luby C."/>
            <person name="Condas L.A."/>
            <person name="Nobrega D.B."/>
            <person name="Carson D.A."/>
            <person name="De Buck J."/>
        </authorList>
    </citation>
    <scope>NUCLEOTIDE SEQUENCE [LARGE SCALE GENOMIC DNA]</scope>
    <source>
        <strain evidence="1 2">SNUC 4337</strain>
    </source>
</reference>
<sequence>MIPVDDILEPDEYTKYAGALSRYIGEPIDESCFKPIQLSALPVISNKDAPYHWYNNDAPFITHHQLNNCLAKFPLNVTQSESQNIIVRYKRHDSAYWRDIAFGVSEGERNQTLASLIGYLLRRYVDQYLVYGLASAWAMTCT</sequence>
<organism evidence="1 2">
    <name type="scientific">Staphylococcus nepalensis</name>
    <dbReference type="NCBI Taxonomy" id="214473"/>
    <lineage>
        <taxon>Bacteria</taxon>
        <taxon>Bacillati</taxon>
        <taxon>Bacillota</taxon>
        <taxon>Bacilli</taxon>
        <taxon>Bacillales</taxon>
        <taxon>Staphylococcaceae</taxon>
        <taxon>Staphylococcus</taxon>
    </lineage>
</organism>
<evidence type="ECO:0000313" key="1">
    <source>
        <dbReference type="EMBL" id="PTK41100.1"/>
    </source>
</evidence>
<feature type="non-terminal residue" evidence="1">
    <location>
        <position position="142"/>
    </location>
</feature>
<dbReference type="Proteomes" id="UP000240400">
    <property type="component" value="Unassembled WGS sequence"/>
</dbReference>
<protein>
    <submittedName>
        <fullName evidence="1">Mobile element-associated protein</fullName>
    </submittedName>
</protein>
<name>A0A2T4S4T3_9STAP</name>
<accession>A0A2T4S4T3</accession>
<dbReference type="EMBL" id="PZHR01000911">
    <property type="protein sequence ID" value="PTK41100.1"/>
    <property type="molecule type" value="Genomic_DNA"/>
</dbReference>
<proteinExistence type="predicted"/>
<gene>
    <name evidence="1" type="ORF">BUZ61_17945</name>
</gene>
<evidence type="ECO:0000313" key="2">
    <source>
        <dbReference type="Proteomes" id="UP000240400"/>
    </source>
</evidence>
<dbReference type="AlphaFoldDB" id="A0A2T4S4T3"/>